<dbReference type="SUPFAM" id="SSF56300">
    <property type="entry name" value="Metallo-dependent phosphatases"/>
    <property type="match status" value="1"/>
</dbReference>
<dbReference type="EMBL" id="HBFQ01011556">
    <property type="protein sequence ID" value="CAD8833776.1"/>
    <property type="molecule type" value="Transcribed_RNA"/>
</dbReference>
<dbReference type="InterPro" id="IPR051693">
    <property type="entry name" value="UPF0046_metallophosphoest"/>
</dbReference>
<proteinExistence type="predicted"/>
<dbReference type="Pfam" id="PF00149">
    <property type="entry name" value="Metallophos"/>
    <property type="match status" value="1"/>
</dbReference>
<reference evidence="2" key="1">
    <citation type="submission" date="2021-01" db="EMBL/GenBank/DDBJ databases">
        <authorList>
            <person name="Corre E."/>
            <person name="Pelletier E."/>
            <person name="Niang G."/>
            <person name="Scheremetjew M."/>
            <person name="Finn R."/>
            <person name="Kale V."/>
            <person name="Holt S."/>
            <person name="Cochrane G."/>
            <person name="Meng A."/>
            <person name="Brown T."/>
            <person name="Cohen L."/>
        </authorList>
    </citation>
    <scope>NUCLEOTIDE SEQUENCE</scope>
</reference>
<accession>A0A7S0ZVA7</accession>
<dbReference type="InterPro" id="IPR004843">
    <property type="entry name" value="Calcineurin-like_PHP"/>
</dbReference>
<feature type="domain" description="Calcineurin-like phosphoesterase" evidence="1">
    <location>
        <begin position="24"/>
        <end position="253"/>
    </location>
</feature>
<dbReference type="PANTHER" id="PTHR12905">
    <property type="entry name" value="METALLOPHOSPHOESTERASE"/>
    <property type="match status" value="1"/>
</dbReference>
<organism evidence="2">
    <name type="scientific">Noctiluca scintillans</name>
    <name type="common">Sea sparkle</name>
    <name type="synonym">Red tide dinoflagellate</name>
    <dbReference type="NCBI Taxonomy" id="2966"/>
    <lineage>
        <taxon>Eukaryota</taxon>
        <taxon>Sar</taxon>
        <taxon>Alveolata</taxon>
        <taxon>Dinophyceae</taxon>
        <taxon>Noctilucales</taxon>
        <taxon>Noctilucaceae</taxon>
        <taxon>Noctiluca</taxon>
    </lineage>
</organism>
<evidence type="ECO:0000313" key="2">
    <source>
        <dbReference type="EMBL" id="CAD8833776.1"/>
    </source>
</evidence>
<dbReference type="AlphaFoldDB" id="A0A7S0ZVA7"/>
<protein>
    <recommendedName>
        <fullName evidence="1">Calcineurin-like phosphoesterase domain-containing protein</fullName>
    </recommendedName>
</protein>
<dbReference type="PANTHER" id="PTHR12905:SF0">
    <property type="entry name" value="CALCINEURIN-LIKE PHOSPHOESTERASE DOMAIN-CONTAINING PROTEIN"/>
    <property type="match status" value="1"/>
</dbReference>
<dbReference type="CDD" id="cd07379">
    <property type="entry name" value="MPP_239FB"/>
    <property type="match status" value="1"/>
</dbReference>
<evidence type="ECO:0000259" key="1">
    <source>
        <dbReference type="Pfam" id="PF00149"/>
    </source>
</evidence>
<dbReference type="Gene3D" id="3.60.21.10">
    <property type="match status" value="2"/>
</dbReference>
<dbReference type="InterPro" id="IPR029052">
    <property type="entry name" value="Metallo-depent_PP-like"/>
</dbReference>
<gene>
    <name evidence="2" type="ORF">NSCI0253_LOCUS8124</name>
</gene>
<sequence length="307" mass="34128">MSDTALDNPGVMSPVEDGQPPKVLRFVIVSDTHNRHDELGTLPDGDVLLHAGDWSTQGTVQEEEEFRTWILALPHRHKVFVNGNHERVMRQSSKEQIRQRFPGCTYLEDDGCEIEGVRLFGSPWCDVGAYFARGSDAAAKWAAIPEDTHVLITHLPPEGVRDLAIEPFVSRSHAPPPPPAEWNVPKEVTAGRPRIDLMSAIRARLPEEVDPTTVRCVLCGKTHRDRQHWGGPELRQRVAILRPVVHVFGHVHEDSGFESHDGTLFLNAASYDHLREGAFIMDLEVSTDAGGAPRVSVVGSPHRQKIC</sequence>
<dbReference type="GO" id="GO:0016787">
    <property type="term" value="F:hydrolase activity"/>
    <property type="evidence" value="ECO:0007669"/>
    <property type="project" value="InterPro"/>
</dbReference>
<name>A0A7S0ZVA7_NOCSC</name>